<accession>A0A1Y4SYL3</accession>
<dbReference type="OrthoDB" id="9793390at2"/>
<dbReference type="AlphaFoldDB" id="A0A1Y4SYL3"/>
<reference evidence="9 10" key="1">
    <citation type="journal article" date="2018" name="BMC Genomics">
        <title>Whole genome sequencing and function prediction of 133 gut anaerobes isolated from chicken caecum in pure cultures.</title>
        <authorList>
            <person name="Medvecky M."/>
            <person name="Cejkova D."/>
            <person name="Polansky O."/>
            <person name="Karasova D."/>
            <person name="Kubasova T."/>
            <person name="Cizek A."/>
            <person name="Rychlik I."/>
        </authorList>
    </citation>
    <scope>NUCLEOTIDE SEQUENCE [LARGE SCALE GENOMIC DNA]</scope>
    <source>
        <strain evidence="9 10">An13</strain>
    </source>
</reference>
<gene>
    <name evidence="9" type="ORF">B5E75_05060</name>
</gene>
<dbReference type="PANTHER" id="PTHR21716">
    <property type="entry name" value="TRANSMEMBRANE PROTEIN"/>
    <property type="match status" value="1"/>
</dbReference>
<dbReference type="Proteomes" id="UP000195305">
    <property type="component" value="Unassembled WGS sequence"/>
</dbReference>
<dbReference type="RefSeq" id="WP_087357700.1">
    <property type="nucleotide sequence ID" value="NZ_AP031415.1"/>
</dbReference>
<proteinExistence type="inferred from homology"/>
<evidence type="ECO:0000313" key="9">
    <source>
        <dbReference type="EMBL" id="OUQ35017.1"/>
    </source>
</evidence>
<feature type="transmembrane region" description="Helical" evidence="8">
    <location>
        <begin position="142"/>
        <end position="161"/>
    </location>
</feature>
<feature type="transmembrane region" description="Helical" evidence="8">
    <location>
        <begin position="253"/>
        <end position="273"/>
    </location>
</feature>
<comment type="subcellular location">
    <subcellularLocation>
        <location evidence="1">Cell membrane</location>
        <topology evidence="1">Multi-pass membrane protein</topology>
    </subcellularLocation>
</comment>
<evidence type="ECO:0000256" key="2">
    <source>
        <dbReference type="ARBA" id="ARBA00009773"/>
    </source>
</evidence>
<name>A0A1Y4SYL3_9FIRM</name>
<keyword evidence="3" id="KW-0813">Transport</keyword>
<keyword evidence="4" id="KW-1003">Cell membrane</keyword>
<feature type="transmembrane region" description="Helical" evidence="8">
    <location>
        <begin position="196"/>
        <end position="216"/>
    </location>
</feature>
<keyword evidence="10" id="KW-1185">Reference proteome</keyword>
<evidence type="ECO:0000256" key="3">
    <source>
        <dbReference type="ARBA" id="ARBA00022448"/>
    </source>
</evidence>
<dbReference type="InterPro" id="IPR002549">
    <property type="entry name" value="AI-2E-like"/>
</dbReference>
<feature type="transmembrane region" description="Helical" evidence="8">
    <location>
        <begin position="293"/>
        <end position="324"/>
    </location>
</feature>
<evidence type="ECO:0000256" key="6">
    <source>
        <dbReference type="ARBA" id="ARBA00022989"/>
    </source>
</evidence>
<sequence length="345" mass="40783">MKKENIAKSLILLSLCAILLYYVYTLFRIGALISYLLRLIFPLLIALFFHFLIDPIIDYFTNDRLSRKIVVTHLYLSFSLLFILSCYFLIPYLLDQCLLFYHRICDSQIMVNPIFSTFIHFLEDYQIINYFIDIFNGWTQAVIYWAGNILIALGISFYLSYDNLHLIEKTIIYLPFEKQGICMQTLKKLKLTTYQFMKSMILDFIFFFIMCLIPFFFINQNYAIWIALFLALTNLIPYVGPYIGGIPVIIYEFFIDQHLGYASFVVVMVLQYLESSYLQPYLFSRGIQIHPIYLIIALTFFGDLFGIVGMIFSPLLLSYVIFLVELLKNLHIREDIQRIMHHENE</sequence>
<dbReference type="PANTHER" id="PTHR21716:SF53">
    <property type="entry name" value="PERMEASE PERM-RELATED"/>
    <property type="match status" value="1"/>
</dbReference>
<evidence type="ECO:0008006" key="11">
    <source>
        <dbReference type="Google" id="ProtNLM"/>
    </source>
</evidence>
<keyword evidence="6 8" id="KW-1133">Transmembrane helix</keyword>
<evidence type="ECO:0000256" key="1">
    <source>
        <dbReference type="ARBA" id="ARBA00004651"/>
    </source>
</evidence>
<comment type="caution">
    <text evidence="9">The sequence shown here is derived from an EMBL/GenBank/DDBJ whole genome shotgun (WGS) entry which is preliminary data.</text>
</comment>
<dbReference type="EMBL" id="NFLJ01000011">
    <property type="protein sequence ID" value="OUQ35017.1"/>
    <property type="molecule type" value="Genomic_DNA"/>
</dbReference>
<keyword evidence="5 8" id="KW-0812">Transmembrane</keyword>
<keyword evidence="7 8" id="KW-0472">Membrane</keyword>
<protein>
    <recommendedName>
        <fullName evidence="11">AI-2E family transporter</fullName>
    </recommendedName>
</protein>
<feature type="transmembrane region" description="Helical" evidence="8">
    <location>
        <begin position="35"/>
        <end position="53"/>
    </location>
</feature>
<evidence type="ECO:0000313" key="10">
    <source>
        <dbReference type="Proteomes" id="UP000195305"/>
    </source>
</evidence>
<evidence type="ECO:0000256" key="7">
    <source>
        <dbReference type="ARBA" id="ARBA00023136"/>
    </source>
</evidence>
<dbReference type="Pfam" id="PF01594">
    <property type="entry name" value="AI-2E_transport"/>
    <property type="match status" value="1"/>
</dbReference>
<evidence type="ECO:0000256" key="4">
    <source>
        <dbReference type="ARBA" id="ARBA00022475"/>
    </source>
</evidence>
<feature type="transmembrane region" description="Helical" evidence="8">
    <location>
        <begin position="222"/>
        <end position="241"/>
    </location>
</feature>
<dbReference type="GO" id="GO:0005886">
    <property type="term" value="C:plasma membrane"/>
    <property type="evidence" value="ECO:0007669"/>
    <property type="project" value="UniProtKB-SubCell"/>
</dbReference>
<organism evidence="9 10">
    <name type="scientific">Massilimicrobiota timonensis</name>
    <dbReference type="NCBI Taxonomy" id="1776392"/>
    <lineage>
        <taxon>Bacteria</taxon>
        <taxon>Bacillati</taxon>
        <taxon>Bacillota</taxon>
        <taxon>Erysipelotrichia</taxon>
        <taxon>Erysipelotrichales</taxon>
        <taxon>Erysipelotrichaceae</taxon>
        <taxon>Massilimicrobiota</taxon>
    </lineage>
</organism>
<feature type="transmembrane region" description="Helical" evidence="8">
    <location>
        <begin position="74"/>
        <end position="94"/>
    </location>
</feature>
<comment type="similarity">
    <text evidence="2">Belongs to the autoinducer-2 exporter (AI-2E) (TC 2.A.86) family.</text>
</comment>
<evidence type="ECO:0000256" key="8">
    <source>
        <dbReference type="SAM" id="Phobius"/>
    </source>
</evidence>
<evidence type="ECO:0000256" key="5">
    <source>
        <dbReference type="ARBA" id="ARBA00022692"/>
    </source>
</evidence>